<evidence type="ECO:0000256" key="1">
    <source>
        <dbReference type="ARBA" id="ARBA00005578"/>
    </source>
</evidence>
<reference evidence="3" key="1">
    <citation type="journal article" date="2014" name="Front. Microbiol.">
        <title>High frequency of phylogenetically diverse reductive dehalogenase-homologous genes in deep subseafloor sedimentary metagenomes.</title>
        <authorList>
            <person name="Kawai M."/>
            <person name="Futagami T."/>
            <person name="Toyoda A."/>
            <person name="Takaki Y."/>
            <person name="Nishi S."/>
            <person name="Hori S."/>
            <person name="Arai W."/>
            <person name="Tsubouchi T."/>
            <person name="Morono Y."/>
            <person name="Uchiyama I."/>
            <person name="Ito T."/>
            <person name="Fujiyama A."/>
            <person name="Inagaki F."/>
            <person name="Takami H."/>
        </authorList>
    </citation>
    <scope>NUCLEOTIDE SEQUENCE</scope>
    <source>
        <strain evidence="3">Expedition CK06-06</strain>
    </source>
</reference>
<evidence type="ECO:0008006" key="4">
    <source>
        <dbReference type="Google" id="ProtNLM"/>
    </source>
</evidence>
<organism evidence="3">
    <name type="scientific">marine sediment metagenome</name>
    <dbReference type="NCBI Taxonomy" id="412755"/>
    <lineage>
        <taxon>unclassified sequences</taxon>
        <taxon>metagenomes</taxon>
        <taxon>ecological metagenomes</taxon>
    </lineage>
</organism>
<dbReference type="Pfam" id="PF01722">
    <property type="entry name" value="BolA"/>
    <property type="match status" value="1"/>
</dbReference>
<dbReference type="FunFam" id="3.30.300.90:FF:000001">
    <property type="entry name" value="Transcriptional regulator BolA"/>
    <property type="match status" value="1"/>
</dbReference>
<dbReference type="InterPro" id="IPR050961">
    <property type="entry name" value="BolA/IbaG_stress_morph_reg"/>
</dbReference>
<dbReference type="SUPFAM" id="SSF82657">
    <property type="entry name" value="BolA-like"/>
    <property type="match status" value="1"/>
</dbReference>
<dbReference type="InterPro" id="IPR002634">
    <property type="entry name" value="BolA"/>
</dbReference>
<dbReference type="PANTHER" id="PTHR46229">
    <property type="entry name" value="BOLA TRANSCRIPTION REGULATOR"/>
    <property type="match status" value="1"/>
</dbReference>
<evidence type="ECO:0000256" key="2">
    <source>
        <dbReference type="SAM" id="MobiDB-lite"/>
    </source>
</evidence>
<comment type="caution">
    <text evidence="3">The sequence shown here is derived from an EMBL/GenBank/DDBJ whole genome shotgun (WGS) entry which is preliminary data.</text>
</comment>
<dbReference type="AlphaFoldDB" id="X0SQ16"/>
<protein>
    <recommendedName>
        <fullName evidence="4">BolA family protein</fullName>
    </recommendedName>
</protein>
<dbReference type="Gene3D" id="3.30.300.90">
    <property type="entry name" value="BolA-like"/>
    <property type="match status" value="1"/>
</dbReference>
<dbReference type="InterPro" id="IPR036065">
    <property type="entry name" value="BolA-like_sf"/>
</dbReference>
<gene>
    <name evidence="3" type="ORF">S01H1_08637</name>
</gene>
<evidence type="ECO:0000313" key="3">
    <source>
        <dbReference type="EMBL" id="GAF77947.1"/>
    </source>
</evidence>
<feature type="region of interest" description="Disordered" evidence="2">
    <location>
        <begin position="86"/>
        <end position="107"/>
    </location>
</feature>
<dbReference type="GO" id="GO:1990229">
    <property type="term" value="C:iron-sulfur cluster assembly complex"/>
    <property type="evidence" value="ECO:0007669"/>
    <property type="project" value="UniProtKB-ARBA"/>
</dbReference>
<dbReference type="PANTHER" id="PTHR46229:SF2">
    <property type="entry name" value="BOLA-LIKE PROTEIN 1"/>
    <property type="match status" value="1"/>
</dbReference>
<sequence>MSNQDTIEQKITQVLHPMHLEVLNESNMHNVPPGSESHFKVTVVSEKFEGRMLVNRHRMVNEVLAEELNGKIHALAMHTMTPDEWFEAGGQSADSPQCQGGSAADKK</sequence>
<comment type="similarity">
    <text evidence="1">Belongs to the BolA/IbaG family.</text>
</comment>
<accession>X0SQ16</accession>
<dbReference type="PIRSF" id="PIRSF003113">
    <property type="entry name" value="BolA"/>
    <property type="match status" value="1"/>
</dbReference>
<dbReference type="EMBL" id="BARS01004420">
    <property type="protein sequence ID" value="GAF77947.1"/>
    <property type="molecule type" value="Genomic_DNA"/>
</dbReference>
<proteinExistence type="inferred from homology"/>
<name>X0SQ16_9ZZZZ</name>